<feature type="domain" description="Ig-like" evidence="4">
    <location>
        <begin position="107"/>
        <end position="192"/>
    </location>
</feature>
<keyword evidence="1" id="KW-0677">Repeat</keyword>
<dbReference type="Proteomes" id="UP001558613">
    <property type="component" value="Unassembled WGS sequence"/>
</dbReference>
<dbReference type="PANTHER" id="PTHR44170:SF41">
    <property type="entry name" value="PROTEIN TURTLE HOMOLOG A"/>
    <property type="match status" value="1"/>
</dbReference>
<dbReference type="InterPro" id="IPR036179">
    <property type="entry name" value="Ig-like_dom_sf"/>
</dbReference>
<evidence type="ECO:0000313" key="6">
    <source>
        <dbReference type="Proteomes" id="UP001558613"/>
    </source>
</evidence>
<dbReference type="Pfam" id="PF13927">
    <property type="entry name" value="Ig_3"/>
    <property type="match status" value="2"/>
</dbReference>
<dbReference type="PROSITE" id="PS50835">
    <property type="entry name" value="IG_LIKE"/>
    <property type="match status" value="2"/>
</dbReference>
<sequence length="241" mass="27208">MVQKKLWLLNVTVAAALSLLRLSVSAESVWVRLGYNVPILIKFGDYTPRVHPNYRGRVSLSRGASLLVDKLTLEDEGWFECRILLLDRTTDEFQNGTWNFLSISAPPVFIKTPPAFLEVMLGESLTLHCNAHGNPKPTIIWRKDGSDAEKQETIQVLNETLSLSKVTRETTGIYKCHVSNTEGNLTHTTQLQVKGPPNIIIPPEDTTMNMSQDAILQCQAEAYPSNLTYEWWKQGQNVYHI</sequence>
<keyword evidence="2" id="KW-1015">Disulfide bond</keyword>
<feature type="signal peptide" evidence="3">
    <location>
        <begin position="1"/>
        <end position="26"/>
    </location>
</feature>
<comment type="caution">
    <text evidence="5">The sequence shown here is derived from an EMBL/GenBank/DDBJ whole genome shotgun (WGS) entry which is preliminary data.</text>
</comment>
<evidence type="ECO:0000256" key="1">
    <source>
        <dbReference type="ARBA" id="ARBA00022737"/>
    </source>
</evidence>
<evidence type="ECO:0000313" key="5">
    <source>
        <dbReference type="EMBL" id="KAL1269097.1"/>
    </source>
</evidence>
<dbReference type="InterPro" id="IPR007110">
    <property type="entry name" value="Ig-like_dom"/>
</dbReference>
<dbReference type="SMART" id="SM00409">
    <property type="entry name" value="IG"/>
    <property type="match status" value="2"/>
</dbReference>
<feature type="non-terminal residue" evidence="5">
    <location>
        <position position="241"/>
    </location>
</feature>
<name>A0ABR3MWW0_9TELE</name>
<feature type="domain" description="Ig-like" evidence="4">
    <location>
        <begin position="197"/>
        <end position="241"/>
    </location>
</feature>
<evidence type="ECO:0000256" key="3">
    <source>
        <dbReference type="SAM" id="SignalP"/>
    </source>
</evidence>
<keyword evidence="3" id="KW-0732">Signal</keyword>
<dbReference type="EMBL" id="JAYMGO010000008">
    <property type="protein sequence ID" value="KAL1269097.1"/>
    <property type="molecule type" value="Genomic_DNA"/>
</dbReference>
<dbReference type="PANTHER" id="PTHR44170">
    <property type="entry name" value="PROTEIN SIDEKICK"/>
    <property type="match status" value="1"/>
</dbReference>
<dbReference type="InterPro" id="IPR013783">
    <property type="entry name" value="Ig-like_fold"/>
</dbReference>
<evidence type="ECO:0000256" key="2">
    <source>
        <dbReference type="ARBA" id="ARBA00023157"/>
    </source>
</evidence>
<proteinExistence type="predicted"/>
<dbReference type="SMART" id="SM00408">
    <property type="entry name" value="IGc2"/>
    <property type="match status" value="1"/>
</dbReference>
<gene>
    <name evidence="5" type="ORF">QQF64_031386</name>
</gene>
<keyword evidence="6" id="KW-1185">Reference proteome</keyword>
<dbReference type="InterPro" id="IPR003599">
    <property type="entry name" value="Ig_sub"/>
</dbReference>
<feature type="chain" id="PRO_5046185183" description="Ig-like domain-containing protein" evidence="3">
    <location>
        <begin position="27"/>
        <end position="241"/>
    </location>
</feature>
<accession>A0ABR3MWW0</accession>
<evidence type="ECO:0000259" key="4">
    <source>
        <dbReference type="PROSITE" id="PS50835"/>
    </source>
</evidence>
<protein>
    <recommendedName>
        <fullName evidence="4">Ig-like domain-containing protein</fullName>
    </recommendedName>
</protein>
<reference evidence="5 6" key="1">
    <citation type="submission" date="2023-09" db="EMBL/GenBank/DDBJ databases">
        <authorList>
            <person name="Wang M."/>
        </authorList>
    </citation>
    <scope>NUCLEOTIDE SEQUENCE [LARGE SCALE GENOMIC DNA]</scope>
    <source>
        <strain evidence="5">GT-2023</strain>
        <tissue evidence="5">Liver</tissue>
    </source>
</reference>
<dbReference type="SUPFAM" id="SSF48726">
    <property type="entry name" value="Immunoglobulin"/>
    <property type="match status" value="3"/>
</dbReference>
<dbReference type="InterPro" id="IPR003598">
    <property type="entry name" value="Ig_sub2"/>
</dbReference>
<organism evidence="5 6">
    <name type="scientific">Cirrhinus molitorella</name>
    <name type="common">mud carp</name>
    <dbReference type="NCBI Taxonomy" id="172907"/>
    <lineage>
        <taxon>Eukaryota</taxon>
        <taxon>Metazoa</taxon>
        <taxon>Chordata</taxon>
        <taxon>Craniata</taxon>
        <taxon>Vertebrata</taxon>
        <taxon>Euteleostomi</taxon>
        <taxon>Actinopterygii</taxon>
        <taxon>Neopterygii</taxon>
        <taxon>Teleostei</taxon>
        <taxon>Ostariophysi</taxon>
        <taxon>Cypriniformes</taxon>
        <taxon>Cyprinidae</taxon>
        <taxon>Labeoninae</taxon>
        <taxon>Labeonini</taxon>
        <taxon>Cirrhinus</taxon>
    </lineage>
</organism>
<dbReference type="Gene3D" id="2.60.40.10">
    <property type="entry name" value="Immunoglobulins"/>
    <property type="match status" value="3"/>
</dbReference>